<evidence type="ECO:0000313" key="7">
    <source>
        <dbReference type="Proteomes" id="UP000179920"/>
    </source>
</evidence>
<feature type="domain" description="Zn(2)-C6 fungal-type" evidence="4">
    <location>
        <begin position="10"/>
        <end position="46"/>
    </location>
</feature>
<feature type="compositionally biased region" description="Low complexity" evidence="3">
    <location>
        <begin position="60"/>
        <end position="73"/>
    </location>
</feature>
<dbReference type="CDD" id="cd00067">
    <property type="entry name" value="GAL4"/>
    <property type="match status" value="1"/>
</dbReference>
<dbReference type="OrthoDB" id="6486656at2759"/>
<reference evidence="7" key="2">
    <citation type="submission" date="2016-04" db="EMBL/GenBank/DDBJ databases">
        <authorList>
            <person name="Guldener U."/>
            <person name="Guldener U."/>
        </authorList>
    </citation>
    <scope>NUCLEOTIDE SEQUENCE [LARGE SCALE GENOMIC DNA]</scope>
    <source>
        <strain evidence="7">UB2112</strain>
    </source>
</reference>
<gene>
    <name evidence="6" type="ORF">UBRO2_02230</name>
    <name evidence="5" type="ORF">UBRO_02782</name>
</gene>
<dbReference type="InterPro" id="IPR001138">
    <property type="entry name" value="Zn2Cys6_DnaBD"/>
</dbReference>
<dbReference type="Gene3D" id="4.10.240.10">
    <property type="entry name" value="Zn(2)-C6 fungal-type DNA-binding domain"/>
    <property type="match status" value="1"/>
</dbReference>
<dbReference type="GO" id="GO:0000981">
    <property type="term" value="F:DNA-binding transcription factor activity, RNA polymerase II-specific"/>
    <property type="evidence" value="ECO:0007669"/>
    <property type="project" value="InterPro"/>
</dbReference>
<dbReference type="SMART" id="SM00066">
    <property type="entry name" value="GAL4"/>
    <property type="match status" value="1"/>
</dbReference>
<evidence type="ECO:0000313" key="6">
    <source>
        <dbReference type="EMBL" id="SYW78038.1"/>
    </source>
</evidence>
<organism evidence="5 7">
    <name type="scientific">Ustilago bromivora</name>
    <dbReference type="NCBI Taxonomy" id="307758"/>
    <lineage>
        <taxon>Eukaryota</taxon>
        <taxon>Fungi</taxon>
        <taxon>Dikarya</taxon>
        <taxon>Basidiomycota</taxon>
        <taxon>Ustilaginomycotina</taxon>
        <taxon>Ustilaginomycetes</taxon>
        <taxon>Ustilaginales</taxon>
        <taxon>Ustilaginaceae</taxon>
        <taxon>Ustilago</taxon>
    </lineage>
</organism>
<evidence type="ECO:0000256" key="2">
    <source>
        <dbReference type="ARBA" id="ARBA00023242"/>
    </source>
</evidence>
<dbReference type="PANTHER" id="PTHR31001">
    <property type="entry name" value="UNCHARACTERIZED TRANSCRIPTIONAL REGULATORY PROTEIN"/>
    <property type="match status" value="1"/>
</dbReference>
<keyword evidence="8" id="KW-1185">Reference proteome</keyword>
<evidence type="ECO:0000313" key="5">
    <source>
        <dbReference type="EMBL" id="SAM81213.1"/>
    </source>
</evidence>
<accession>A0A1K0GN95</accession>
<dbReference type="Pfam" id="PF00172">
    <property type="entry name" value="Zn_clus"/>
    <property type="match status" value="1"/>
</dbReference>
<evidence type="ECO:0000256" key="3">
    <source>
        <dbReference type="SAM" id="MobiDB-lite"/>
    </source>
</evidence>
<feature type="compositionally biased region" description="Polar residues" evidence="3">
    <location>
        <begin position="85"/>
        <end position="97"/>
    </location>
</feature>
<evidence type="ECO:0000313" key="8">
    <source>
        <dbReference type="Proteomes" id="UP000658997"/>
    </source>
</evidence>
<dbReference type="AlphaFoldDB" id="A0A1K0GN95"/>
<sequence>MGKRGTPRASCDPCRRKKVKCDKEQRNAEGISLCTFCCARGYDCVITDDARPNTDKAEDSVASATSAADGSSASKKRKSSDANSNGATQGSNGSTHGRYQAHSAFATDIYVGSSHDPFAVPDSASGPDMLNVRGLTRQILDDAVAAHFRTTYWCNPAVHPRHFYPRYCRYFSKLDGVAASSTNYDAFPPADILILAVACVGVVQLTEDSQRFDLQARIFRRVEKLVTQACTKDLTVALDVLEAILLTLDVPARTKCVDEATRSSLDAGFVHPMSHTKMIRLLIHHGLNRSKEDPVVKAQRQKYRNPERHTVCEVNDERMPVILAVAAVNDIIRSFDMFDRHQLLQEDIDPDAMNADLGGPIGNQWAWQLSVMASVLRRNNLTFCAARSRRLGIPPSAILEVLDQLERLERQIPEALRWNTAAPETNTSNIRQLIHHDNSSEDIISVLVRKGFLNLLLWSQYRCIHTLVQANGLQQPAPGTRLDGSVYLRARQRVDSLLLTAVDRMSEICPQLASITVPKQGSNSEPPSFASVNLLDFSSIAFRSSTKGGAYYTLEMAKLTFKAGLHQLTADLLSKAGKKIYAFRTYQCHPDTQAEATRMRNVLLSLYSEFEMIPGLGATNETKLNEERERFSSVFEPAAAYQNADANAALLSGVGEMQWNTAGPTVPMGTIAPWSTPGADGMSDFSGSMTDFLAGLPFVNAGSGPPSTSPHPASYAPKTPASTAGAGASPFDLNAFLDTQIEPNSIPNARPAPSSF</sequence>
<feature type="region of interest" description="Disordered" evidence="3">
    <location>
        <begin position="53"/>
        <end position="97"/>
    </location>
</feature>
<dbReference type="CDD" id="cd12148">
    <property type="entry name" value="fungal_TF_MHR"/>
    <property type="match status" value="1"/>
</dbReference>
<dbReference type="EMBL" id="ULHB01000033">
    <property type="protein sequence ID" value="SYW78038.1"/>
    <property type="molecule type" value="Genomic_DNA"/>
</dbReference>
<evidence type="ECO:0000256" key="1">
    <source>
        <dbReference type="ARBA" id="ARBA00004123"/>
    </source>
</evidence>
<evidence type="ECO:0000259" key="4">
    <source>
        <dbReference type="PROSITE" id="PS50048"/>
    </source>
</evidence>
<dbReference type="Proteomes" id="UP000658997">
    <property type="component" value="Unassembled WGS sequence"/>
</dbReference>
<dbReference type="GO" id="GO:0005634">
    <property type="term" value="C:nucleus"/>
    <property type="evidence" value="ECO:0007669"/>
    <property type="project" value="UniProtKB-SubCell"/>
</dbReference>
<dbReference type="InterPro" id="IPR036864">
    <property type="entry name" value="Zn2-C6_fun-type_DNA-bd_sf"/>
</dbReference>
<feature type="region of interest" description="Disordered" evidence="3">
    <location>
        <begin position="1"/>
        <end position="24"/>
    </location>
</feature>
<dbReference type="Proteomes" id="UP000179920">
    <property type="component" value="Chromosome IV"/>
</dbReference>
<dbReference type="InterPro" id="IPR050613">
    <property type="entry name" value="Sec_Metabolite_Reg"/>
</dbReference>
<dbReference type="PROSITE" id="PS00463">
    <property type="entry name" value="ZN2_CY6_FUNGAL_1"/>
    <property type="match status" value="1"/>
</dbReference>
<dbReference type="GO" id="GO:0008270">
    <property type="term" value="F:zinc ion binding"/>
    <property type="evidence" value="ECO:0007669"/>
    <property type="project" value="InterPro"/>
</dbReference>
<name>A0A1K0GN95_9BASI</name>
<proteinExistence type="predicted"/>
<dbReference type="SUPFAM" id="SSF57701">
    <property type="entry name" value="Zn2/Cys6 DNA-binding domain"/>
    <property type="match status" value="1"/>
</dbReference>
<dbReference type="PROSITE" id="PS50048">
    <property type="entry name" value="ZN2_CY6_FUNGAL_2"/>
    <property type="match status" value="1"/>
</dbReference>
<keyword evidence="2" id="KW-0539">Nucleus</keyword>
<comment type="subcellular location">
    <subcellularLocation>
        <location evidence="1">Nucleus</location>
    </subcellularLocation>
</comment>
<feature type="region of interest" description="Disordered" evidence="3">
    <location>
        <begin position="703"/>
        <end position="756"/>
    </location>
</feature>
<reference evidence="6" key="3">
    <citation type="submission" date="2018-08" db="EMBL/GenBank/DDBJ databases">
        <authorList>
            <person name="Guldener U."/>
        </authorList>
    </citation>
    <scope>NUCLEOTIDE SEQUENCE</scope>
    <source>
        <strain evidence="6">UB2</strain>
    </source>
</reference>
<reference evidence="5" key="1">
    <citation type="submission" date="2016-04" db="EMBL/GenBank/DDBJ databases">
        <authorList>
            <person name="Evans L.H."/>
            <person name="Alamgir A."/>
            <person name="Owens N."/>
            <person name="Weber N.D."/>
            <person name="Virtaneva K."/>
            <person name="Barbian K."/>
            <person name="Babar A."/>
            <person name="Rosenke K."/>
        </authorList>
    </citation>
    <scope>NUCLEOTIDE SEQUENCE</scope>
    <source>
        <strain evidence="5">UB2112</strain>
    </source>
</reference>
<dbReference type="EMBL" id="LT558120">
    <property type="protein sequence ID" value="SAM81213.1"/>
    <property type="molecule type" value="Genomic_DNA"/>
</dbReference>
<protein>
    <recommendedName>
        <fullName evidence="4">Zn(2)-C6 fungal-type domain-containing protein</fullName>
    </recommendedName>
</protein>